<feature type="transmembrane region" description="Helical" evidence="1">
    <location>
        <begin position="413"/>
        <end position="433"/>
    </location>
</feature>
<keyword evidence="1" id="KW-0812">Transmembrane</keyword>
<keyword evidence="1" id="KW-0472">Membrane</keyword>
<accession>A0AAW1CRB5</accession>
<name>A0AAW1CRB5_9HEMI</name>
<feature type="transmembrane region" description="Helical" evidence="1">
    <location>
        <begin position="383"/>
        <end position="401"/>
    </location>
</feature>
<dbReference type="InterPro" id="IPR040346">
    <property type="entry name" value="GEX1/Brambleberry"/>
</dbReference>
<feature type="signal peptide" evidence="2">
    <location>
        <begin position="1"/>
        <end position="17"/>
    </location>
</feature>
<sequence length="580" mass="66021">MLKRCFLLFVILDTSYSSVLDWLGFGTTSTNPSVNHFPFINVPFEELDPEEKFLVEASKITGLKLDELDVCQQKLILKLKTSCGELSDEQLSKLAVGLLNCQSEIEGRKVYPCSPNMKLRDCTRDMDPETWNSYHVISNRARAVCYAVRQEQFRALAEMTINKLMTVSHEHIGKMALVEEKQMKLGQSTESVLNQVLNSQTKILSSYSNLKKMESSLISSIAYGVNRVEYQKELLLKLQEVISNLMDKFQHDMDNANNKLSERTSWNIEQHKSLISSLVKLNRTAEDIARKLKESKEVLQEREDVLLSKTEAAITSLNNINISITNMAEWISYFEEVGRPRYHWLRDIIGDKGHRLDLISVLIFHVCGLLLAMLICSFLSVPFTSRWLLCITAPLNLYLATSNEYQEYSSTVLQFYLAFLIIVISDYSTRFLYNLYKNLYKTSPHSSPFSKTSLTSRLKENTSTFEIKNRTAAAANYNGRTDIHSKVNAWLSERNSVARNGHLLSAPFLSTVMDESNRSEILDDKRESYDLPPPSVCGSSRSVKSRCSAICKSGVPCRNPVYGHMSTRCRVHGRGSSEHR</sequence>
<evidence type="ECO:0008006" key="5">
    <source>
        <dbReference type="Google" id="ProtNLM"/>
    </source>
</evidence>
<reference evidence="3 4" key="1">
    <citation type="submission" date="2022-12" db="EMBL/GenBank/DDBJ databases">
        <title>Chromosome-level genome assembly of true bugs.</title>
        <authorList>
            <person name="Ma L."/>
            <person name="Li H."/>
        </authorList>
    </citation>
    <scope>NUCLEOTIDE SEQUENCE [LARGE SCALE GENOMIC DNA]</scope>
    <source>
        <strain evidence="3">Lab_2022b</strain>
    </source>
</reference>
<keyword evidence="2" id="KW-0732">Signal</keyword>
<dbReference type="AlphaFoldDB" id="A0AAW1CRB5"/>
<comment type="caution">
    <text evidence="3">The sequence shown here is derived from an EMBL/GenBank/DDBJ whole genome shotgun (WGS) entry which is preliminary data.</text>
</comment>
<keyword evidence="4" id="KW-1185">Reference proteome</keyword>
<feature type="chain" id="PRO_5043957066" description="Protein brambleberry" evidence="2">
    <location>
        <begin position="18"/>
        <end position="580"/>
    </location>
</feature>
<evidence type="ECO:0000313" key="3">
    <source>
        <dbReference type="EMBL" id="KAK9501046.1"/>
    </source>
</evidence>
<dbReference type="PANTHER" id="PTHR33538">
    <property type="entry name" value="PROTEIN GAMETE EXPRESSED 1"/>
    <property type="match status" value="1"/>
</dbReference>
<proteinExistence type="predicted"/>
<feature type="transmembrane region" description="Helical" evidence="1">
    <location>
        <begin position="358"/>
        <end position="376"/>
    </location>
</feature>
<gene>
    <name evidence="3" type="ORF">O3M35_002168</name>
</gene>
<evidence type="ECO:0000256" key="1">
    <source>
        <dbReference type="SAM" id="Phobius"/>
    </source>
</evidence>
<protein>
    <recommendedName>
        <fullName evidence="5">Protein brambleberry</fullName>
    </recommendedName>
</protein>
<evidence type="ECO:0000313" key="4">
    <source>
        <dbReference type="Proteomes" id="UP001461498"/>
    </source>
</evidence>
<evidence type="ECO:0000256" key="2">
    <source>
        <dbReference type="SAM" id="SignalP"/>
    </source>
</evidence>
<keyword evidence="1" id="KW-1133">Transmembrane helix</keyword>
<organism evidence="3 4">
    <name type="scientific">Rhynocoris fuscipes</name>
    <dbReference type="NCBI Taxonomy" id="488301"/>
    <lineage>
        <taxon>Eukaryota</taxon>
        <taxon>Metazoa</taxon>
        <taxon>Ecdysozoa</taxon>
        <taxon>Arthropoda</taxon>
        <taxon>Hexapoda</taxon>
        <taxon>Insecta</taxon>
        <taxon>Pterygota</taxon>
        <taxon>Neoptera</taxon>
        <taxon>Paraneoptera</taxon>
        <taxon>Hemiptera</taxon>
        <taxon>Heteroptera</taxon>
        <taxon>Panheteroptera</taxon>
        <taxon>Cimicomorpha</taxon>
        <taxon>Reduviidae</taxon>
        <taxon>Harpactorinae</taxon>
        <taxon>Harpactorini</taxon>
        <taxon>Rhynocoris</taxon>
    </lineage>
</organism>
<dbReference type="Proteomes" id="UP001461498">
    <property type="component" value="Unassembled WGS sequence"/>
</dbReference>
<dbReference type="PANTHER" id="PTHR33538:SF1">
    <property type="entry name" value="PROTEIN BRAMBLEBERRY"/>
    <property type="match status" value="1"/>
</dbReference>
<dbReference type="EMBL" id="JAPXFL010000010">
    <property type="protein sequence ID" value="KAK9501046.1"/>
    <property type="molecule type" value="Genomic_DNA"/>
</dbReference>